<sequence length="96" mass="10590">MVRRPFGDGVDQLGSEAFAGMIGVNGDLFDMRAAVHDLDECVRNGHVVRVGLNPDVLGCEKIVQLVERRRWIVCDGVHPDVSERFARGDLDLLQCG</sequence>
<evidence type="ECO:0000313" key="1">
    <source>
        <dbReference type="EMBL" id="QIP39077.1"/>
    </source>
</evidence>
<reference evidence="1 2" key="1">
    <citation type="submission" date="2020-03" db="EMBL/GenBank/DDBJ databases">
        <title>Screen low temperature-resistant strains for efficient degradation of petroleum hydrocarbons under the low temperature.</title>
        <authorList>
            <person name="Wang Y."/>
            <person name="Chen J."/>
        </authorList>
    </citation>
    <scope>NUCLEOTIDE SEQUENCE [LARGE SCALE GENOMIC DNA]</scope>
    <source>
        <strain evidence="1 2">KB1</strain>
    </source>
</reference>
<dbReference type="AlphaFoldDB" id="A0A6G9CPZ8"/>
<gene>
    <name evidence="1" type="ORF">G9444_1833</name>
</gene>
<name>A0A6G9CPZ8_RHOER</name>
<dbReference type="Proteomes" id="UP000502345">
    <property type="component" value="Chromosome"/>
</dbReference>
<protein>
    <submittedName>
        <fullName evidence="1">Uncharacterized protein</fullName>
    </submittedName>
</protein>
<accession>A0A6G9CPZ8</accession>
<proteinExistence type="predicted"/>
<evidence type="ECO:0000313" key="2">
    <source>
        <dbReference type="Proteomes" id="UP000502345"/>
    </source>
</evidence>
<organism evidence="1 2">
    <name type="scientific">Rhodococcus erythropolis</name>
    <name type="common">Arthrobacter picolinophilus</name>
    <dbReference type="NCBI Taxonomy" id="1833"/>
    <lineage>
        <taxon>Bacteria</taxon>
        <taxon>Bacillati</taxon>
        <taxon>Actinomycetota</taxon>
        <taxon>Actinomycetes</taxon>
        <taxon>Mycobacteriales</taxon>
        <taxon>Nocardiaceae</taxon>
        <taxon>Rhodococcus</taxon>
        <taxon>Rhodococcus erythropolis group</taxon>
    </lineage>
</organism>
<dbReference type="EMBL" id="CP050124">
    <property type="protein sequence ID" value="QIP39077.1"/>
    <property type="molecule type" value="Genomic_DNA"/>
</dbReference>